<reference evidence="1 2" key="1">
    <citation type="submission" date="2024-02" db="EMBL/GenBank/DDBJ databases">
        <title>De novo assembly and annotation of 12 fungi associated with fruit tree decline syndrome in Ontario, Canada.</title>
        <authorList>
            <person name="Sulman M."/>
            <person name="Ellouze W."/>
            <person name="Ilyukhin E."/>
        </authorList>
    </citation>
    <scope>NUCLEOTIDE SEQUENCE [LARGE SCALE GENOMIC DNA]</scope>
    <source>
        <strain evidence="1 2">M169</strain>
    </source>
</reference>
<dbReference type="PANTHER" id="PTHR42085:SF2">
    <property type="entry name" value="F-BOX DOMAIN-CONTAINING PROTEIN"/>
    <property type="match status" value="1"/>
</dbReference>
<gene>
    <name evidence="1" type="ORF">SLS63_011384</name>
</gene>
<dbReference type="InterPro" id="IPR038883">
    <property type="entry name" value="AN11006-like"/>
</dbReference>
<comment type="caution">
    <text evidence="1">The sequence shown here is derived from an EMBL/GenBank/DDBJ whole genome shotgun (WGS) entry which is preliminary data.</text>
</comment>
<sequence length="285" mass="32986">MATDRNQDQREFLDNTVNKCNMIDGPQATEKPLGFLDLPAEIRNKIYRLAIVTTRPYGNDNLVSSLVPPALTLVNKQIFAEALPIYYAENSFYLLLWAKDEDLSDQDPALFHRFAQMTEYFGRRTTSLTDESHLRYIRNIVVQVRISTHLDPLYYSNLYHTVSDDGGQGDLPMPTYNSLCIRGDQQRMTFTSISETEDGPFDPTKYRCNLKDETGEQWHSFCSVKEAYDLIKLSFTGGTQPIERAIKAEYDSQRMLEEWWAGDESYCPIHPMDAPDFLLKHFDYR</sequence>
<protein>
    <submittedName>
        <fullName evidence="1">Uncharacterized protein</fullName>
    </submittedName>
</protein>
<name>A0ABR1NU65_DIAER</name>
<organism evidence="1 2">
    <name type="scientific">Diaporthe eres</name>
    <name type="common">Phomopsis oblonga</name>
    <dbReference type="NCBI Taxonomy" id="83184"/>
    <lineage>
        <taxon>Eukaryota</taxon>
        <taxon>Fungi</taxon>
        <taxon>Dikarya</taxon>
        <taxon>Ascomycota</taxon>
        <taxon>Pezizomycotina</taxon>
        <taxon>Sordariomycetes</taxon>
        <taxon>Sordariomycetidae</taxon>
        <taxon>Diaporthales</taxon>
        <taxon>Diaporthaceae</taxon>
        <taxon>Diaporthe</taxon>
        <taxon>Diaporthe eres species complex</taxon>
    </lineage>
</organism>
<evidence type="ECO:0000313" key="2">
    <source>
        <dbReference type="Proteomes" id="UP001430848"/>
    </source>
</evidence>
<proteinExistence type="predicted"/>
<dbReference type="PANTHER" id="PTHR42085">
    <property type="entry name" value="F-BOX DOMAIN-CONTAINING PROTEIN"/>
    <property type="match status" value="1"/>
</dbReference>
<dbReference type="Proteomes" id="UP001430848">
    <property type="component" value="Unassembled WGS sequence"/>
</dbReference>
<evidence type="ECO:0000313" key="1">
    <source>
        <dbReference type="EMBL" id="KAK7715628.1"/>
    </source>
</evidence>
<dbReference type="EMBL" id="JAKNSF020000107">
    <property type="protein sequence ID" value="KAK7715628.1"/>
    <property type="molecule type" value="Genomic_DNA"/>
</dbReference>
<accession>A0ABR1NU65</accession>
<keyword evidence="2" id="KW-1185">Reference proteome</keyword>